<accession>A0A1T4WV95</accession>
<dbReference type="Pfam" id="PF06891">
    <property type="entry name" value="P2_Phage_GpR"/>
    <property type="match status" value="1"/>
</dbReference>
<evidence type="ECO:0000313" key="1">
    <source>
        <dbReference type="EMBL" id="SKA81236.1"/>
    </source>
</evidence>
<dbReference type="EMBL" id="FUYB01000009">
    <property type="protein sequence ID" value="SKA81236.1"/>
    <property type="molecule type" value="Genomic_DNA"/>
</dbReference>
<dbReference type="RefSeq" id="WP_078922663.1">
    <property type="nucleotide sequence ID" value="NZ_FUYB01000009.1"/>
</dbReference>
<reference evidence="1 2" key="1">
    <citation type="submission" date="2017-02" db="EMBL/GenBank/DDBJ databases">
        <authorList>
            <person name="Peterson S.W."/>
        </authorList>
    </citation>
    <scope>NUCLEOTIDE SEQUENCE [LARGE SCALE GENOMIC DNA]</scope>
    <source>
        <strain evidence="1 2">ATCC 49788</strain>
    </source>
</reference>
<protein>
    <submittedName>
        <fullName evidence="1">Uncharacterized protein</fullName>
    </submittedName>
</protein>
<dbReference type="InterPro" id="IPR009678">
    <property type="entry name" value="Phage_tail_completion_R"/>
</dbReference>
<organism evidence="1 2">
    <name type="scientific">Thiothrix eikelboomii</name>
    <dbReference type="NCBI Taxonomy" id="92487"/>
    <lineage>
        <taxon>Bacteria</taxon>
        <taxon>Pseudomonadati</taxon>
        <taxon>Pseudomonadota</taxon>
        <taxon>Gammaproteobacteria</taxon>
        <taxon>Thiotrichales</taxon>
        <taxon>Thiotrichaceae</taxon>
        <taxon>Thiothrix</taxon>
    </lineage>
</organism>
<evidence type="ECO:0000313" key="2">
    <source>
        <dbReference type="Proteomes" id="UP000190460"/>
    </source>
</evidence>
<name>A0A1T4WV95_9GAMM</name>
<keyword evidence="2" id="KW-1185">Reference proteome</keyword>
<proteinExistence type="predicted"/>
<dbReference type="Proteomes" id="UP000190460">
    <property type="component" value="Unassembled WGS sequence"/>
</dbReference>
<dbReference type="AlphaFoldDB" id="A0A1T4WV95"/>
<gene>
    <name evidence="1" type="ORF">SAMN02745130_02181</name>
</gene>
<sequence>MQVRLQRLKQFLIETGLAAEQFRLDIEGGDADCSFDEIEASVQDNSTQPITYTLAEPDLQFYMTLSYQLSIYVAGYAGEVADLLRKVGWWLHSEGQRKRLRFMAELNNNETVDLMIDLEIIEINKNNGGEIVTC</sequence>
<dbReference type="STRING" id="92487.SAMN02745130_02181"/>